<accession>A0ABN7SF93</accession>
<proteinExistence type="predicted"/>
<reference evidence="1 2" key="1">
    <citation type="submission" date="2021-04" db="EMBL/GenBank/DDBJ databases">
        <authorList>
            <person name="Bliznina A."/>
        </authorList>
    </citation>
    <scope>NUCLEOTIDE SEQUENCE [LARGE SCALE GENOMIC DNA]</scope>
</reference>
<gene>
    <name evidence="1" type="ORF">OKIOD_LOCUS7578</name>
</gene>
<evidence type="ECO:0000313" key="2">
    <source>
        <dbReference type="Proteomes" id="UP001158576"/>
    </source>
</evidence>
<protein>
    <submittedName>
        <fullName evidence="1">Oidioi.mRNA.OKI2018_I69.XSR.g16020.t1.cds</fullName>
    </submittedName>
</protein>
<dbReference type="EMBL" id="OU015569">
    <property type="protein sequence ID" value="CAG5098835.1"/>
    <property type="molecule type" value="Genomic_DNA"/>
</dbReference>
<sequence length="291" mass="32362">MINGGSFSNIDIALEFECNEANDLVEQIKETFEVPHEANIKLCYRGKFIEKLPSINNALIHASVLNTSTSGFIFSTGGEEIPFRSEILDAFNFIREKLSDDQYAKTRENIADIIKTALSKRYMNHSQVCKADQYGARSAASYDPNFAQPRSTVPLIQNLHSLSSNSQTQEEQPVPIQDPHRTGMITAPITTDMLRNALLATEEHMRATGQTVENMVESTPENRNIESAAQEILAEIAALATNVENGLEKLREMGLLDSIGEDAARRILQDMGGNIDATVETIMRNWDSLQK</sequence>
<name>A0ABN7SF93_OIKDI</name>
<organism evidence="1 2">
    <name type="scientific">Oikopleura dioica</name>
    <name type="common">Tunicate</name>
    <dbReference type="NCBI Taxonomy" id="34765"/>
    <lineage>
        <taxon>Eukaryota</taxon>
        <taxon>Metazoa</taxon>
        <taxon>Chordata</taxon>
        <taxon>Tunicata</taxon>
        <taxon>Appendicularia</taxon>
        <taxon>Copelata</taxon>
        <taxon>Oikopleuridae</taxon>
        <taxon>Oikopleura</taxon>
    </lineage>
</organism>
<keyword evidence="2" id="KW-1185">Reference proteome</keyword>
<evidence type="ECO:0000313" key="1">
    <source>
        <dbReference type="EMBL" id="CAG5098835.1"/>
    </source>
</evidence>
<dbReference type="Proteomes" id="UP001158576">
    <property type="component" value="Chromosome XSR"/>
</dbReference>